<organism evidence="1 2">
    <name type="scientific">Tulasnella calospora MUT 4182</name>
    <dbReference type="NCBI Taxonomy" id="1051891"/>
    <lineage>
        <taxon>Eukaryota</taxon>
        <taxon>Fungi</taxon>
        <taxon>Dikarya</taxon>
        <taxon>Basidiomycota</taxon>
        <taxon>Agaricomycotina</taxon>
        <taxon>Agaricomycetes</taxon>
        <taxon>Cantharellales</taxon>
        <taxon>Tulasnellaceae</taxon>
        <taxon>Tulasnella</taxon>
    </lineage>
</organism>
<dbReference type="SUPFAM" id="SSF81383">
    <property type="entry name" value="F-box domain"/>
    <property type="match status" value="1"/>
</dbReference>
<dbReference type="InterPro" id="IPR032675">
    <property type="entry name" value="LRR_dom_sf"/>
</dbReference>
<proteinExistence type="predicted"/>
<reference evidence="2" key="2">
    <citation type="submission" date="2015-01" db="EMBL/GenBank/DDBJ databases">
        <title>Evolutionary Origins and Diversification of the Mycorrhizal Mutualists.</title>
        <authorList>
            <consortium name="DOE Joint Genome Institute"/>
            <consortium name="Mycorrhizal Genomics Consortium"/>
            <person name="Kohler A."/>
            <person name="Kuo A."/>
            <person name="Nagy L.G."/>
            <person name="Floudas D."/>
            <person name="Copeland A."/>
            <person name="Barry K.W."/>
            <person name="Cichocki N."/>
            <person name="Veneault-Fourrey C."/>
            <person name="LaButti K."/>
            <person name="Lindquist E.A."/>
            <person name="Lipzen A."/>
            <person name="Lundell T."/>
            <person name="Morin E."/>
            <person name="Murat C."/>
            <person name="Riley R."/>
            <person name="Ohm R."/>
            <person name="Sun H."/>
            <person name="Tunlid A."/>
            <person name="Henrissat B."/>
            <person name="Grigoriev I.V."/>
            <person name="Hibbett D.S."/>
            <person name="Martin F."/>
        </authorList>
    </citation>
    <scope>NUCLEOTIDE SEQUENCE [LARGE SCALE GENOMIC DNA]</scope>
    <source>
        <strain evidence="2">MUT 4182</strain>
    </source>
</reference>
<dbReference type="OrthoDB" id="3243320at2759"/>
<keyword evidence="2" id="KW-1185">Reference proteome</keyword>
<dbReference type="Gene3D" id="3.80.10.10">
    <property type="entry name" value="Ribonuclease Inhibitor"/>
    <property type="match status" value="1"/>
</dbReference>
<dbReference type="EMBL" id="KN822992">
    <property type="protein sequence ID" value="KIO28618.1"/>
    <property type="molecule type" value="Genomic_DNA"/>
</dbReference>
<dbReference type="InterPro" id="IPR036047">
    <property type="entry name" value="F-box-like_dom_sf"/>
</dbReference>
<dbReference type="Proteomes" id="UP000054248">
    <property type="component" value="Unassembled WGS sequence"/>
</dbReference>
<evidence type="ECO:0000313" key="2">
    <source>
        <dbReference type="Proteomes" id="UP000054248"/>
    </source>
</evidence>
<sequence length="430" mass="47633">MDALDSTLISTSPHPPTVSTVLAPIHYIPDELLLEILSLTFHRWHWHPWRSLHLARVCKRWQTIVMSSAVFWPQISYDQGIQAAQTILRRNSGGSLIFDWDERDWGASKHAAERNAVVTMALAQIHRWKTFFFWGDIRPELFVEIRSKASSLEELLVDASPGISSPTQIITLGGGPPLSYLNLTDIAMDWSTSRLTGLRTLRLGSIHLGPSAAQLQAILSSSPFLETLHIENVRTEDSSVVQSSPIYLPLLTTIYLHLVPDQFLLLLVGDVQTYVCTSLRLDPIPFFPDSTRALSLASRVIQSASRMEVRYNETTRGTRVKIGPVDSGVGLSGDPGAHILFHNLRLDVVLFKILDMILAGGGDPEIHLSSLRPLTNALPLQLVVELKLNNVTDLSAPLIPFLEESTGQEWTGGLDFLHKLGLMVTKTGAP</sequence>
<dbReference type="AlphaFoldDB" id="A0A0C3L468"/>
<reference evidence="1 2" key="1">
    <citation type="submission" date="2014-04" db="EMBL/GenBank/DDBJ databases">
        <authorList>
            <consortium name="DOE Joint Genome Institute"/>
            <person name="Kuo A."/>
            <person name="Girlanda M."/>
            <person name="Perotto S."/>
            <person name="Kohler A."/>
            <person name="Nagy L.G."/>
            <person name="Floudas D."/>
            <person name="Copeland A."/>
            <person name="Barry K.W."/>
            <person name="Cichocki N."/>
            <person name="Veneault-Fourrey C."/>
            <person name="LaButti K."/>
            <person name="Lindquist E.A."/>
            <person name="Lipzen A."/>
            <person name="Lundell T."/>
            <person name="Morin E."/>
            <person name="Murat C."/>
            <person name="Sun H."/>
            <person name="Tunlid A."/>
            <person name="Henrissat B."/>
            <person name="Grigoriev I.V."/>
            <person name="Hibbett D.S."/>
            <person name="Martin F."/>
            <person name="Nordberg H.P."/>
            <person name="Cantor M.N."/>
            <person name="Hua S.X."/>
        </authorList>
    </citation>
    <scope>NUCLEOTIDE SEQUENCE [LARGE SCALE GENOMIC DNA]</scope>
    <source>
        <strain evidence="1 2">MUT 4182</strain>
    </source>
</reference>
<dbReference type="SUPFAM" id="SSF52047">
    <property type="entry name" value="RNI-like"/>
    <property type="match status" value="1"/>
</dbReference>
<accession>A0A0C3L468</accession>
<evidence type="ECO:0000313" key="1">
    <source>
        <dbReference type="EMBL" id="KIO28618.1"/>
    </source>
</evidence>
<name>A0A0C3L468_9AGAM</name>
<dbReference type="HOGENOM" id="CLU_638082_0_0_1"/>
<protein>
    <submittedName>
        <fullName evidence="1">Uncharacterized protein</fullName>
    </submittedName>
</protein>
<gene>
    <name evidence="1" type="ORF">M407DRAFT_22205</name>
</gene>